<keyword evidence="13 20" id="KW-0418">Kinase</keyword>
<evidence type="ECO:0000256" key="1">
    <source>
        <dbReference type="ARBA" id="ARBA00000312"/>
    </source>
</evidence>
<keyword evidence="14" id="KW-0067">ATP-binding</keyword>
<sequence length="187" mass="19688">MVVVDSYQPCTLVLGPARSGKSRWAEHLAMQSGLPVTYLATGPQPSAEDGDWLARVEAHAARRPPHWSVLEVDSALAGALDCLSPPGIALVDSLGTWVAAGIELDTSAWQQRCTALVQSLSRCKVPVLLVSEQTGWGVVPSTAIGGLFRDRLGSLEQQLAPLCAGIWLVVAGRALNLSNLGFAVPAL</sequence>
<evidence type="ECO:0000256" key="9">
    <source>
        <dbReference type="ARBA" id="ARBA00012523"/>
    </source>
</evidence>
<keyword evidence="12 19" id="KW-0547">Nucleotide-binding</keyword>
<comment type="pathway">
    <text evidence="5">Cofactor biosynthesis; adenosylcobalamin biosynthesis; adenosylcobalamin from cob(II)yrinate a,c-diamide: step 6/7.</text>
</comment>
<feature type="active site" description="GMP-histidine intermediate" evidence="18">
    <location>
        <position position="59"/>
    </location>
</feature>
<dbReference type="GO" id="GO:0005525">
    <property type="term" value="F:GTP binding"/>
    <property type="evidence" value="ECO:0007669"/>
    <property type="project" value="UniProtKB-KW"/>
</dbReference>
<comment type="pathway">
    <text evidence="6">Cofactor biosynthesis; adenosylcobalamin biosynthesis; adenosylcobalamin from cob(II)yrinate a,c-diamide: step 5/7.</text>
</comment>
<comment type="function">
    <text evidence="4">Catalyzes ATP-dependent phosphorylation of adenosylcobinamide and addition of GMP to adenosylcobinamide phosphate.</text>
</comment>
<dbReference type="OrthoDB" id="9799422at2"/>
<feature type="binding site" evidence="19">
    <location>
        <begin position="40"/>
        <end position="42"/>
    </location>
    <ligand>
        <name>GTP</name>
        <dbReference type="ChEBI" id="CHEBI:37565"/>
    </ligand>
</feature>
<keyword evidence="15 19" id="KW-0342">GTP-binding</keyword>
<feature type="binding site" evidence="19">
    <location>
        <position position="71"/>
    </location>
    <ligand>
        <name>GTP</name>
        <dbReference type="ChEBI" id="CHEBI:37565"/>
    </ligand>
</feature>
<comment type="caution">
    <text evidence="20">The sequence shown here is derived from an EMBL/GenBank/DDBJ whole genome shotgun (WGS) entry which is preliminary data.</text>
</comment>
<keyword evidence="21" id="KW-1185">Reference proteome</keyword>
<comment type="similarity">
    <text evidence="7">Belongs to the CobU/CobP family.</text>
</comment>
<dbReference type="EC" id="2.7.1.156" evidence="8"/>
<dbReference type="AlphaFoldDB" id="A0A2P7N027"/>
<dbReference type="Pfam" id="PF02283">
    <property type="entry name" value="CobU"/>
    <property type="match status" value="1"/>
</dbReference>
<keyword evidence="10" id="KW-0169">Cobalamin biosynthesis</keyword>
<dbReference type="SUPFAM" id="SSF52540">
    <property type="entry name" value="P-loop containing nucleoside triphosphate hydrolases"/>
    <property type="match status" value="1"/>
</dbReference>
<evidence type="ECO:0000256" key="6">
    <source>
        <dbReference type="ARBA" id="ARBA00005159"/>
    </source>
</evidence>
<feature type="binding site" evidence="19">
    <location>
        <begin position="15"/>
        <end position="22"/>
    </location>
    <ligand>
        <name>GTP</name>
        <dbReference type="ChEBI" id="CHEBI:37565"/>
    </ligand>
</feature>
<evidence type="ECO:0000256" key="5">
    <source>
        <dbReference type="ARBA" id="ARBA00004692"/>
    </source>
</evidence>
<dbReference type="GO" id="GO:0005524">
    <property type="term" value="F:ATP binding"/>
    <property type="evidence" value="ECO:0007669"/>
    <property type="project" value="UniProtKB-KW"/>
</dbReference>
<evidence type="ECO:0000256" key="10">
    <source>
        <dbReference type="ARBA" id="ARBA00022573"/>
    </source>
</evidence>
<evidence type="ECO:0000256" key="17">
    <source>
        <dbReference type="ARBA" id="ARBA00030571"/>
    </source>
</evidence>
<evidence type="ECO:0000256" key="16">
    <source>
        <dbReference type="ARBA" id="ARBA00029570"/>
    </source>
</evidence>
<proteinExistence type="inferred from homology"/>
<dbReference type="PIRSF" id="PIRSF006135">
    <property type="entry name" value="CobU"/>
    <property type="match status" value="1"/>
</dbReference>
<dbReference type="GO" id="GO:0008820">
    <property type="term" value="F:cobinamide phosphate guanylyltransferase activity"/>
    <property type="evidence" value="ECO:0007669"/>
    <property type="project" value="UniProtKB-EC"/>
</dbReference>
<evidence type="ECO:0000256" key="3">
    <source>
        <dbReference type="ARBA" id="ARBA00001522"/>
    </source>
</evidence>
<reference evidence="20 21" key="1">
    <citation type="journal article" date="2018" name="Environ. Microbiol.">
        <title>Ecological and genomic features of two widespread freshwater picocyanobacteria.</title>
        <authorList>
            <person name="Cabello-Yeves P.J."/>
            <person name="Picazo A."/>
            <person name="Camacho A."/>
            <person name="Callieri C."/>
            <person name="Rosselli R."/>
            <person name="Roda-Garcia J.J."/>
            <person name="Coutinho F.H."/>
            <person name="Rodriguez-Valera F."/>
        </authorList>
    </citation>
    <scope>NUCLEOTIDE SEQUENCE [LARGE SCALE GENOMIC DNA]</scope>
    <source>
        <strain evidence="20 21">Tous</strain>
    </source>
</reference>
<comment type="catalytic activity">
    <reaction evidence="3">
        <text>adenosylcob(III)inamide + GTP = adenosylcob(III)inamide phosphate + GDP + H(+)</text>
        <dbReference type="Rhea" id="RHEA:15765"/>
        <dbReference type="ChEBI" id="CHEBI:2480"/>
        <dbReference type="ChEBI" id="CHEBI:15378"/>
        <dbReference type="ChEBI" id="CHEBI:37565"/>
        <dbReference type="ChEBI" id="CHEBI:58189"/>
        <dbReference type="ChEBI" id="CHEBI:58502"/>
        <dbReference type="EC" id="2.7.1.156"/>
    </reaction>
</comment>
<dbReference type="PANTHER" id="PTHR34848:SF1">
    <property type="entry name" value="BIFUNCTIONAL ADENOSYLCOBALAMIN BIOSYNTHESIS PROTEIN COBU"/>
    <property type="match status" value="1"/>
</dbReference>
<evidence type="ECO:0000256" key="19">
    <source>
        <dbReference type="PIRSR" id="PIRSR006135-2"/>
    </source>
</evidence>
<evidence type="ECO:0000256" key="8">
    <source>
        <dbReference type="ARBA" id="ARBA00012016"/>
    </source>
</evidence>
<dbReference type="InterPro" id="IPR027417">
    <property type="entry name" value="P-loop_NTPase"/>
</dbReference>
<evidence type="ECO:0000256" key="4">
    <source>
        <dbReference type="ARBA" id="ARBA00003889"/>
    </source>
</evidence>
<dbReference type="GO" id="GO:0043752">
    <property type="term" value="F:adenosylcobinamide kinase activity"/>
    <property type="evidence" value="ECO:0007669"/>
    <property type="project" value="UniProtKB-EC"/>
</dbReference>
<evidence type="ECO:0000256" key="18">
    <source>
        <dbReference type="PIRSR" id="PIRSR006135-1"/>
    </source>
</evidence>
<evidence type="ECO:0000256" key="12">
    <source>
        <dbReference type="ARBA" id="ARBA00022741"/>
    </source>
</evidence>
<keyword evidence="20" id="KW-0548">Nucleotidyltransferase</keyword>
<protein>
    <recommendedName>
        <fullName evidence="16">Adenosylcobinamide kinase</fullName>
        <ecNumber evidence="8">2.7.1.156</ecNumber>
        <ecNumber evidence="9">2.7.7.62</ecNumber>
    </recommendedName>
    <alternativeName>
        <fullName evidence="17">Adenosylcobinamide-phosphate guanylyltransferase</fullName>
    </alternativeName>
</protein>
<evidence type="ECO:0000256" key="7">
    <source>
        <dbReference type="ARBA" id="ARBA00007490"/>
    </source>
</evidence>
<dbReference type="InterPro" id="IPR003203">
    <property type="entry name" value="CobU/CobP"/>
</dbReference>
<organism evidence="20 21">
    <name type="scientific">Cyanobium usitatum str. Tous</name>
    <dbReference type="NCBI Taxonomy" id="2116684"/>
    <lineage>
        <taxon>Bacteria</taxon>
        <taxon>Bacillati</taxon>
        <taxon>Cyanobacteriota</taxon>
        <taxon>Cyanophyceae</taxon>
        <taxon>Synechococcales</taxon>
        <taxon>Prochlorococcaceae</taxon>
        <taxon>Cyanobium</taxon>
    </lineage>
</organism>
<name>A0A2P7N027_9CYAN</name>
<evidence type="ECO:0000256" key="15">
    <source>
        <dbReference type="ARBA" id="ARBA00023134"/>
    </source>
</evidence>
<gene>
    <name evidence="20" type="ORF">C7K55_02250</name>
</gene>
<evidence type="ECO:0000256" key="14">
    <source>
        <dbReference type="ARBA" id="ARBA00022840"/>
    </source>
</evidence>
<evidence type="ECO:0000313" key="20">
    <source>
        <dbReference type="EMBL" id="PSJ06824.1"/>
    </source>
</evidence>
<evidence type="ECO:0000256" key="2">
    <source>
        <dbReference type="ARBA" id="ARBA00000711"/>
    </source>
</evidence>
<evidence type="ECO:0000313" key="21">
    <source>
        <dbReference type="Proteomes" id="UP000243002"/>
    </source>
</evidence>
<dbReference type="EMBL" id="PXXO01000002">
    <property type="protein sequence ID" value="PSJ06824.1"/>
    <property type="molecule type" value="Genomic_DNA"/>
</dbReference>
<dbReference type="UniPathway" id="UPA00148">
    <property type="reaction ID" value="UER00236"/>
</dbReference>
<dbReference type="Proteomes" id="UP000243002">
    <property type="component" value="Unassembled WGS sequence"/>
</dbReference>
<keyword evidence="11 20" id="KW-0808">Transferase</keyword>
<evidence type="ECO:0000256" key="13">
    <source>
        <dbReference type="ARBA" id="ARBA00022777"/>
    </source>
</evidence>
<accession>A0A2P7N027</accession>
<comment type="catalytic activity">
    <reaction evidence="2">
        <text>adenosylcob(III)inamide phosphate + GTP + H(+) = adenosylcob(III)inamide-GDP + diphosphate</text>
        <dbReference type="Rhea" id="RHEA:22712"/>
        <dbReference type="ChEBI" id="CHEBI:15378"/>
        <dbReference type="ChEBI" id="CHEBI:33019"/>
        <dbReference type="ChEBI" id="CHEBI:37565"/>
        <dbReference type="ChEBI" id="CHEBI:58502"/>
        <dbReference type="ChEBI" id="CHEBI:60487"/>
        <dbReference type="EC" id="2.7.7.62"/>
    </reaction>
</comment>
<dbReference type="GO" id="GO:0009236">
    <property type="term" value="P:cobalamin biosynthetic process"/>
    <property type="evidence" value="ECO:0007669"/>
    <property type="project" value="UniProtKB-UniPathway"/>
</dbReference>
<comment type="catalytic activity">
    <reaction evidence="1">
        <text>adenosylcob(III)inamide + ATP = adenosylcob(III)inamide phosphate + ADP + H(+)</text>
        <dbReference type="Rhea" id="RHEA:15769"/>
        <dbReference type="ChEBI" id="CHEBI:2480"/>
        <dbReference type="ChEBI" id="CHEBI:15378"/>
        <dbReference type="ChEBI" id="CHEBI:30616"/>
        <dbReference type="ChEBI" id="CHEBI:58502"/>
        <dbReference type="ChEBI" id="CHEBI:456216"/>
        <dbReference type="EC" id="2.7.1.156"/>
    </reaction>
</comment>
<evidence type="ECO:0000256" key="11">
    <source>
        <dbReference type="ARBA" id="ARBA00022679"/>
    </source>
</evidence>
<dbReference type="Gene3D" id="3.40.50.300">
    <property type="entry name" value="P-loop containing nucleotide triphosphate hydrolases"/>
    <property type="match status" value="1"/>
</dbReference>
<feature type="binding site" evidence="19">
    <location>
        <position position="92"/>
    </location>
    <ligand>
        <name>GTP</name>
        <dbReference type="ChEBI" id="CHEBI:37565"/>
    </ligand>
</feature>
<dbReference type="NCBIfam" id="NF004469">
    <property type="entry name" value="PRK05800.1"/>
    <property type="match status" value="1"/>
</dbReference>
<dbReference type="PANTHER" id="PTHR34848">
    <property type="match status" value="1"/>
</dbReference>
<dbReference type="CDD" id="cd00544">
    <property type="entry name" value="CobU"/>
    <property type="match status" value="1"/>
</dbReference>
<dbReference type="EC" id="2.7.7.62" evidence="9"/>